<keyword evidence="6" id="KW-0961">Cell wall biogenesis/degradation</keyword>
<comment type="PTM">
    <text evidence="6">Contains at least one intrachain disulfide bond essential for its enzymatic activity.</text>
</comment>
<dbReference type="GO" id="GO:0004553">
    <property type="term" value="F:hydrolase activity, hydrolyzing O-glycosyl compounds"/>
    <property type="evidence" value="ECO:0007669"/>
    <property type="project" value="InterPro"/>
</dbReference>
<dbReference type="PIRSF" id="PIRSF005604">
    <property type="entry name" value="XET"/>
    <property type="match status" value="1"/>
</dbReference>
<protein>
    <recommendedName>
        <fullName evidence="6">Xyloglucan endotransglucosylase/hydrolase</fullName>
        <ecNumber evidence="6">2.4.1.207</ecNumber>
    </recommendedName>
</protein>
<feature type="active site" description="Proton donor" evidence="5">
    <location>
        <position position="114"/>
    </location>
</feature>
<keyword evidence="9" id="KW-1185">Reference proteome</keyword>
<dbReference type="InterPro" id="IPR016455">
    <property type="entry name" value="XTH"/>
</dbReference>
<dbReference type="PROSITE" id="PS51762">
    <property type="entry name" value="GH16_2"/>
    <property type="match status" value="1"/>
</dbReference>
<dbReference type="FunCoup" id="A0A6I9RW81">
    <property type="interactions" value="34"/>
</dbReference>
<dbReference type="InterPro" id="IPR044791">
    <property type="entry name" value="Beta-glucanase/XTH"/>
</dbReference>
<dbReference type="Proteomes" id="UP000504607">
    <property type="component" value="Chromosome 11"/>
</dbReference>
<reference evidence="10" key="1">
    <citation type="submission" date="2025-08" db="UniProtKB">
        <authorList>
            <consortium name="RefSeq"/>
        </authorList>
    </citation>
    <scope>IDENTIFICATION</scope>
</reference>
<feature type="signal peptide" evidence="6">
    <location>
        <begin position="1"/>
        <end position="19"/>
    </location>
</feature>
<feature type="chain" id="PRO_5027134409" description="Xyloglucan endotransglucosylase/hydrolase" evidence="6">
    <location>
        <begin position="20"/>
        <end position="339"/>
    </location>
</feature>
<keyword evidence="6" id="KW-0964">Secreted</keyword>
<feature type="compositionally biased region" description="Basic residues" evidence="7">
    <location>
        <begin position="315"/>
        <end position="325"/>
    </location>
</feature>
<dbReference type="InterPro" id="IPR013320">
    <property type="entry name" value="ConA-like_dom_sf"/>
</dbReference>
<comment type="function">
    <text evidence="6">Catalyzes xyloglucan endohydrolysis (XEH) and/or endotransglycosylation (XET). Cleaves and religates xyloglucan polymers, an essential constituent of the primary cell wall, and thereby participates in cell wall construction of growing tissues.</text>
</comment>
<dbReference type="AlphaFoldDB" id="A0A6I9RW81"/>
<dbReference type="OrthoDB" id="4781at2759"/>
<evidence type="ECO:0000256" key="7">
    <source>
        <dbReference type="SAM" id="MobiDB-lite"/>
    </source>
</evidence>
<organism evidence="9 10">
    <name type="scientific">Elaeis guineensis var. tenera</name>
    <name type="common">Oil palm</name>
    <dbReference type="NCBI Taxonomy" id="51953"/>
    <lineage>
        <taxon>Eukaryota</taxon>
        <taxon>Viridiplantae</taxon>
        <taxon>Streptophyta</taxon>
        <taxon>Embryophyta</taxon>
        <taxon>Tracheophyta</taxon>
        <taxon>Spermatophyta</taxon>
        <taxon>Magnoliopsida</taxon>
        <taxon>Liliopsida</taxon>
        <taxon>Arecaceae</taxon>
        <taxon>Arecoideae</taxon>
        <taxon>Cocoseae</taxon>
        <taxon>Elaeidinae</taxon>
        <taxon>Elaeis</taxon>
    </lineage>
</organism>
<dbReference type="Pfam" id="PF06955">
    <property type="entry name" value="XET_C"/>
    <property type="match status" value="1"/>
</dbReference>
<name>A0A6I9RW81_ELAGV</name>
<keyword evidence="6" id="KW-0732">Signal</keyword>
<evidence type="ECO:0000256" key="2">
    <source>
        <dbReference type="ARBA" id="ARBA00022801"/>
    </source>
</evidence>
<comment type="subcellular location">
    <subcellularLocation>
        <location evidence="6">Secreted</location>
        <location evidence="6">Cell wall</location>
    </subcellularLocation>
    <subcellularLocation>
        <location evidence="6">Secreted</location>
        <location evidence="6">Extracellular space</location>
        <location evidence="6">Apoplast</location>
    </subcellularLocation>
</comment>
<dbReference type="SUPFAM" id="SSF49899">
    <property type="entry name" value="Concanavalin A-like lectins/glucanases"/>
    <property type="match status" value="1"/>
</dbReference>
<sequence length="339" mass="38488">MAISRFLTALVFFFHVATATATASVFNVTTLAFDEGYSHLFGEGNLVRSPDGRTVRLLLNRYSGAGFISSDLYNHGFFSASIKLPSDYTAGVVVAFYTSNGDIFPKTHDELDFEFLGNIRGEKWRIQTNVYGNGSIGRGREERYILPFDPTKEAHRYSILWTATHIIFYVDHTPIREVVRSDAMGGEYPSKPMSVYATIWDGSTWATAGGAYKIKYKYAPFVAEFSDLVLRGCRVDPIQQRPSTDHCTDADAELMAADFAIMTPRKRAAMRRFRERYMIYSVCYDTLRYPNTLPDCTIVPSEQERFWESGSTKFPPRRRRSRRQGRLPSASDPTNQPDV</sequence>
<evidence type="ECO:0000256" key="3">
    <source>
        <dbReference type="ARBA" id="ARBA00023157"/>
    </source>
</evidence>
<evidence type="ECO:0000256" key="4">
    <source>
        <dbReference type="ARBA" id="ARBA00023295"/>
    </source>
</evidence>
<dbReference type="GO" id="GO:0016762">
    <property type="term" value="F:xyloglucan:xyloglucosyl transferase activity"/>
    <property type="evidence" value="ECO:0007669"/>
    <property type="project" value="UniProtKB-EC"/>
</dbReference>
<keyword evidence="6" id="KW-0134">Cell wall</keyword>
<evidence type="ECO:0000256" key="5">
    <source>
        <dbReference type="PIRSR" id="PIRSR005604-1"/>
    </source>
</evidence>
<dbReference type="Pfam" id="PF00722">
    <property type="entry name" value="Glyco_hydro_16"/>
    <property type="match status" value="1"/>
</dbReference>
<comment type="similarity">
    <text evidence="6">Belongs to the glycosyl hydrolase 16 family.</text>
</comment>
<dbReference type="EC" id="2.4.1.207" evidence="6"/>
<keyword evidence="2 6" id="KW-0378">Hydrolase</keyword>
<dbReference type="RefSeq" id="XP_010933426.1">
    <property type="nucleotide sequence ID" value="XM_010935124.3"/>
</dbReference>
<dbReference type="PANTHER" id="PTHR31062">
    <property type="entry name" value="XYLOGLUCAN ENDOTRANSGLUCOSYLASE/HYDROLASE PROTEIN 8-RELATED"/>
    <property type="match status" value="1"/>
</dbReference>
<dbReference type="InParanoid" id="A0A6I9RW81"/>
<dbReference type="GO" id="GO:0071555">
    <property type="term" value="P:cell wall organization"/>
    <property type="evidence" value="ECO:0007669"/>
    <property type="project" value="UniProtKB-KW"/>
</dbReference>
<dbReference type="InterPro" id="IPR000757">
    <property type="entry name" value="Beta-glucanase-like"/>
</dbReference>
<evidence type="ECO:0000259" key="8">
    <source>
        <dbReference type="PROSITE" id="PS51762"/>
    </source>
</evidence>
<evidence type="ECO:0000313" key="10">
    <source>
        <dbReference type="RefSeq" id="XP_010933426.1"/>
    </source>
</evidence>
<dbReference type="GO" id="GO:0042546">
    <property type="term" value="P:cell wall biogenesis"/>
    <property type="evidence" value="ECO:0007669"/>
    <property type="project" value="InterPro"/>
</dbReference>
<dbReference type="GO" id="GO:0048046">
    <property type="term" value="C:apoplast"/>
    <property type="evidence" value="ECO:0007669"/>
    <property type="project" value="UniProtKB-SubCell"/>
</dbReference>
<proteinExistence type="inferred from homology"/>
<keyword evidence="4 6" id="KW-0326">Glycosidase</keyword>
<feature type="region of interest" description="Disordered" evidence="7">
    <location>
        <begin position="306"/>
        <end position="339"/>
    </location>
</feature>
<dbReference type="KEGG" id="egu:105053821"/>
<gene>
    <name evidence="10" type="primary">LOC105053821</name>
</gene>
<feature type="active site" description="Proton donor" evidence="5">
    <location>
        <position position="110"/>
    </location>
</feature>
<keyword evidence="1 6" id="KW-0808">Transferase</keyword>
<keyword evidence="3" id="KW-1015">Disulfide bond</keyword>
<evidence type="ECO:0000256" key="1">
    <source>
        <dbReference type="ARBA" id="ARBA00022679"/>
    </source>
</evidence>
<feature type="domain" description="GH16" evidence="8">
    <location>
        <begin position="24"/>
        <end position="225"/>
    </location>
</feature>
<dbReference type="GO" id="GO:0010411">
    <property type="term" value="P:xyloglucan metabolic process"/>
    <property type="evidence" value="ECO:0007669"/>
    <property type="project" value="InterPro"/>
</dbReference>
<evidence type="ECO:0000313" key="9">
    <source>
        <dbReference type="Proteomes" id="UP000504607"/>
    </source>
</evidence>
<accession>A0A6I9RW81</accession>
<keyword evidence="6" id="KW-0052">Apoplast</keyword>
<dbReference type="InterPro" id="IPR010713">
    <property type="entry name" value="XET_C"/>
</dbReference>
<dbReference type="Gene3D" id="2.60.120.200">
    <property type="match status" value="1"/>
</dbReference>
<evidence type="ECO:0000256" key="6">
    <source>
        <dbReference type="RuleBase" id="RU361120"/>
    </source>
</evidence>
<dbReference type="GeneID" id="105053821"/>